<dbReference type="InterPro" id="IPR013762">
    <property type="entry name" value="Integrase-like_cat_sf"/>
</dbReference>
<reference evidence="7" key="1">
    <citation type="submission" date="2023-01" db="EMBL/GenBank/DDBJ databases">
        <title>Key to firefly adult light organ development and bioluminescence: homeobox transcription factors regulate luciferase expression and transportation to peroxisome.</title>
        <authorList>
            <person name="Fu X."/>
        </authorList>
    </citation>
    <scope>NUCLEOTIDE SEQUENCE [LARGE SCALE GENOMIC DNA]</scope>
</reference>
<keyword evidence="7" id="KW-1185">Reference proteome</keyword>
<evidence type="ECO:0000259" key="5">
    <source>
        <dbReference type="PROSITE" id="PS51900"/>
    </source>
</evidence>
<accession>A0AAN7SIK5</accession>
<dbReference type="SUPFAM" id="SSF56349">
    <property type="entry name" value="DNA breaking-rejoining enzymes"/>
    <property type="match status" value="1"/>
</dbReference>
<evidence type="ECO:0000313" key="7">
    <source>
        <dbReference type="Proteomes" id="UP001353858"/>
    </source>
</evidence>
<evidence type="ECO:0000256" key="1">
    <source>
        <dbReference type="ARBA" id="ARBA00023125"/>
    </source>
</evidence>
<dbReference type="InterPro" id="IPR002104">
    <property type="entry name" value="Integrase_catalytic"/>
</dbReference>
<dbReference type="EMBL" id="JARPUR010000002">
    <property type="protein sequence ID" value="KAK4883127.1"/>
    <property type="molecule type" value="Genomic_DNA"/>
</dbReference>
<gene>
    <name evidence="6" type="ORF">RN001_006446</name>
</gene>
<feature type="compositionally biased region" description="Polar residues" evidence="3">
    <location>
        <begin position="1"/>
        <end position="17"/>
    </location>
</feature>
<dbReference type="GO" id="GO:0015074">
    <property type="term" value="P:DNA integration"/>
    <property type="evidence" value="ECO:0007669"/>
    <property type="project" value="InterPro"/>
</dbReference>
<protein>
    <recommendedName>
        <fullName evidence="8">Tyr recombinase domain-containing protein</fullName>
    </recommendedName>
</protein>
<evidence type="ECO:0000313" key="6">
    <source>
        <dbReference type="EMBL" id="KAK4883127.1"/>
    </source>
</evidence>
<dbReference type="PROSITE" id="PS51900">
    <property type="entry name" value="CB"/>
    <property type="match status" value="1"/>
</dbReference>
<dbReference type="GO" id="GO:0003677">
    <property type="term" value="F:DNA binding"/>
    <property type="evidence" value="ECO:0007669"/>
    <property type="project" value="UniProtKB-KW"/>
</dbReference>
<dbReference type="Gene3D" id="1.10.150.130">
    <property type="match status" value="1"/>
</dbReference>
<organism evidence="6 7">
    <name type="scientific">Aquatica leii</name>
    <dbReference type="NCBI Taxonomy" id="1421715"/>
    <lineage>
        <taxon>Eukaryota</taxon>
        <taxon>Metazoa</taxon>
        <taxon>Ecdysozoa</taxon>
        <taxon>Arthropoda</taxon>
        <taxon>Hexapoda</taxon>
        <taxon>Insecta</taxon>
        <taxon>Pterygota</taxon>
        <taxon>Neoptera</taxon>
        <taxon>Endopterygota</taxon>
        <taxon>Coleoptera</taxon>
        <taxon>Polyphaga</taxon>
        <taxon>Elateriformia</taxon>
        <taxon>Elateroidea</taxon>
        <taxon>Lampyridae</taxon>
        <taxon>Luciolinae</taxon>
        <taxon>Aquatica</taxon>
    </lineage>
</organism>
<evidence type="ECO:0008006" key="8">
    <source>
        <dbReference type="Google" id="ProtNLM"/>
    </source>
</evidence>
<dbReference type="PANTHER" id="PTHR35617">
    <property type="entry name" value="PHAGE_INTEGRASE DOMAIN-CONTAINING PROTEIN"/>
    <property type="match status" value="1"/>
</dbReference>
<dbReference type="InterPro" id="IPR011010">
    <property type="entry name" value="DNA_brk_join_enz"/>
</dbReference>
<dbReference type="PROSITE" id="PS51898">
    <property type="entry name" value="TYR_RECOMBINASE"/>
    <property type="match status" value="1"/>
</dbReference>
<comment type="caution">
    <text evidence="6">The sequence shown here is derived from an EMBL/GenBank/DDBJ whole genome shotgun (WGS) entry which is preliminary data.</text>
</comment>
<keyword evidence="1" id="KW-0238">DNA-binding</keyword>
<dbReference type="Proteomes" id="UP001353858">
    <property type="component" value="Unassembled WGS sequence"/>
</dbReference>
<dbReference type="GO" id="GO:0006310">
    <property type="term" value="P:DNA recombination"/>
    <property type="evidence" value="ECO:0007669"/>
    <property type="project" value="UniProtKB-KW"/>
</dbReference>
<keyword evidence="2" id="KW-0233">DNA recombination</keyword>
<evidence type="ECO:0000259" key="4">
    <source>
        <dbReference type="PROSITE" id="PS51898"/>
    </source>
</evidence>
<feature type="domain" description="Core-binding (CB)" evidence="5">
    <location>
        <begin position="401"/>
        <end position="480"/>
    </location>
</feature>
<feature type="region of interest" description="Disordered" evidence="3">
    <location>
        <begin position="1"/>
        <end position="80"/>
    </location>
</feature>
<feature type="compositionally biased region" description="Basic residues" evidence="3">
    <location>
        <begin position="69"/>
        <end position="80"/>
    </location>
</feature>
<name>A0AAN7SIK5_9COLE</name>
<dbReference type="InterPro" id="IPR010998">
    <property type="entry name" value="Integrase_recombinase_N"/>
</dbReference>
<feature type="compositionally biased region" description="Basic residues" evidence="3">
    <location>
        <begin position="26"/>
        <end position="57"/>
    </location>
</feature>
<evidence type="ECO:0000256" key="3">
    <source>
        <dbReference type="SAM" id="MobiDB-lite"/>
    </source>
</evidence>
<evidence type="ECO:0000256" key="2">
    <source>
        <dbReference type="ARBA" id="ARBA00023172"/>
    </source>
</evidence>
<sequence>MESASEINLGTSVSDSSNSEKENLKYKIKKLKKKLKKSKRNGDRRKRSRNRHSRHKERSSERLRSPRSSSRRSLRYSRSSARGRFRSRSLSLDRSNFYYPNRDYAAQGISDNQVPHENVDTILDTSEDLTDPLESVQVPLPEHIGKIITDNIIKVPNIEPPIQHNVAESWLTIIKNGLDPQLKQELLLKYPSPSNCCLDPPLLNPEAKACIQKSHLERDARLAAVQQQIGAGLSAIGRVLTKLLTDLDNQSKLDFLEPLSDACKLLTDLHHSESLTRRALIKPNLHANVTKALDKTSITNQLFGDNLSDEIKNTREMEKLSKSFLSPVKSNQKPTTSTRWTIPPASEKSRHLLPEQTTKNIPTEDTTNIISEEILNETTLIVEEPFVNGRTFICKALIWNNIPQESTNIFLSSITDSTWNQYESALRYWCLFCKSSSVDPYKNDKKLVLQFLTHKFNNGLSYNSLNSIRSALSLALGPQLGQNSDIKRFFRGIYKLKPNRPKYDVTWDPQVVLNYISSLDVNKNLTLETLTKKLITLLALSTAQRMQTFALIKRSNIYVKTNGIEIKIPDAIKTSGPNKFQPLLFLPWFKDKEKLCAATTTIDYLHQTKNLQGAKEYLFISFEKPHQKVTTQTLSRWTKEILAKSGINKQEFTAHSTRHASTSAAFKNNINIETIRRTAGWAKASMTFAKFYNKPIIKKDSFTMGVIT</sequence>
<dbReference type="AlphaFoldDB" id="A0AAN7SIK5"/>
<dbReference type="Gene3D" id="1.10.443.10">
    <property type="entry name" value="Intergrase catalytic core"/>
    <property type="match status" value="1"/>
</dbReference>
<proteinExistence type="predicted"/>
<dbReference type="Pfam" id="PF00589">
    <property type="entry name" value="Phage_integrase"/>
    <property type="match status" value="1"/>
</dbReference>
<dbReference type="PANTHER" id="PTHR35617:SF3">
    <property type="entry name" value="CORE-BINDING (CB) DOMAIN-CONTAINING PROTEIN"/>
    <property type="match status" value="1"/>
</dbReference>
<dbReference type="SUPFAM" id="SSF47823">
    <property type="entry name" value="lambda integrase-like, N-terminal domain"/>
    <property type="match status" value="1"/>
</dbReference>
<dbReference type="InterPro" id="IPR044068">
    <property type="entry name" value="CB"/>
</dbReference>
<feature type="domain" description="Tyr recombinase" evidence="4">
    <location>
        <begin position="498"/>
        <end position="704"/>
    </location>
</feature>